<proteinExistence type="predicted"/>
<dbReference type="Pfam" id="PF20013">
    <property type="entry name" value="GAP1-N2"/>
    <property type="match status" value="1"/>
</dbReference>
<dbReference type="Pfam" id="PF20052">
    <property type="entry name" value="GAP1-C"/>
    <property type="match status" value="1"/>
</dbReference>
<dbReference type="Proteomes" id="UP000179642">
    <property type="component" value="Unassembled WGS sequence"/>
</dbReference>
<evidence type="ECO:0000259" key="1">
    <source>
        <dbReference type="Pfam" id="PF20013"/>
    </source>
</evidence>
<name>A0A1S2NVI1_9ACTN</name>
<dbReference type="Pfam" id="PF20014">
    <property type="entry name" value="GAP1-M"/>
    <property type="match status" value="1"/>
</dbReference>
<evidence type="ECO:0000313" key="4">
    <source>
        <dbReference type="EMBL" id="OIJ85563.1"/>
    </source>
</evidence>
<feature type="domain" description="GTPase-associated protein 1-like C-terminal" evidence="3">
    <location>
        <begin position="298"/>
        <end position="796"/>
    </location>
</feature>
<evidence type="ECO:0000313" key="5">
    <source>
        <dbReference type="Proteomes" id="UP000179642"/>
    </source>
</evidence>
<evidence type="ECO:0000259" key="3">
    <source>
        <dbReference type="Pfam" id="PF20052"/>
    </source>
</evidence>
<dbReference type="InterPro" id="IPR045402">
    <property type="entry name" value="GAP1-N2"/>
</dbReference>
<dbReference type="AlphaFoldDB" id="A0A1S2NVI1"/>
<dbReference type="OrthoDB" id="167038at2"/>
<dbReference type="EMBL" id="MLYO01000137">
    <property type="protein sequence ID" value="OIJ85563.1"/>
    <property type="molecule type" value="Genomic_DNA"/>
</dbReference>
<evidence type="ECO:0000259" key="2">
    <source>
        <dbReference type="Pfam" id="PF20014"/>
    </source>
</evidence>
<organism evidence="4 5">
    <name type="scientific">Streptomyces monashensis</name>
    <dbReference type="NCBI Taxonomy" id="1678012"/>
    <lineage>
        <taxon>Bacteria</taxon>
        <taxon>Bacillati</taxon>
        <taxon>Actinomycetota</taxon>
        <taxon>Actinomycetes</taxon>
        <taxon>Kitasatosporales</taxon>
        <taxon>Streptomycetaceae</taxon>
        <taxon>Streptomyces</taxon>
    </lineage>
</organism>
<protein>
    <submittedName>
        <fullName evidence="4">Uncharacterized protein</fullName>
    </submittedName>
</protein>
<dbReference type="InterPro" id="IPR045401">
    <property type="entry name" value="GAP1-M"/>
</dbReference>
<reference evidence="4 5" key="1">
    <citation type="submission" date="2016-10" db="EMBL/GenBank/DDBJ databases">
        <title>Genome sequence of Streptomyces sp. MUSC 1.</title>
        <authorList>
            <person name="Lee L.-H."/>
            <person name="Ser H.-L."/>
            <person name="Law J.W.-F."/>
        </authorList>
    </citation>
    <scope>NUCLEOTIDE SEQUENCE [LARGE SCALE GENOMIC DNA]</scope>
    <source>
        <strain evidence="4 5">MUSC 1</strain>
    </source>
</reference>
<accession>A0A1S2NVI1</accession>
<sequence>MTGQRAPGPGGAGAHFQQMYYTSCEHGLSGFSGFQFNAVSGGVSAETRHAVEALAGYEPPRSLVESETPEQLDRCPVNLCYRPYGPDRHAATVLCVRYVGRDSARRFGNYFAHALHSEDFPAAGRGLLGIELWDSPVWTRRVSPTTDIPVLVEPPPRGPLGPRAVHAVLLAHPHGGRLPDLLAAVFAALTDHGSVVVADDTTERIAHWFAAVSYLLPPRLARRLSFATYVFRPARSRLHLIGTLPEAQLDFAPDEEDAYTVFDFARGRFPADVPLEPAVRALVELLTRIGVGSVRPVWAWTRDFAAGGEEKPQDWHAPLAAAALSGGIALAGADVDALLGWLPGAAHLGPRRAQLAADLYRGHRTLDDARLTVLSDIAKAAGDTALHQEIEGKLHESRMRAHMAGGEDATEPARIVDPEVRARATALWERLLATEVTTTRQRVRLLLWADGAHLAPPEEVLEREALTVARALLGAPSSGARLRQEAEDLAGRLPQLREALATAVQEALQSRDGQEQLFSQFPAALLRERDLSDRPLLLEHYWRSRAEREPERTVELMFRILGVRGRAAPDADLLHALWRHPRPVWTHDEAIEVAGGLLPEGFRAEPVGQWLDRAVNQPIDDEEQLDLCLRLCELLEAPARFAGLPPEAQRRVLTTLELDAALRTTREATELAQVFAIQEADMWAAPHALKRYRLLPAMLRLPADIGRMSARCPDFGHSLLDRYLRAVHRAATETGRVDDVRFSHVAAVAAVRTTGLVQAHRDLVDAVRRHTGDHWRPADLERLERAVQPHHAQLADYYRGCAEARLSGARKVANKVSSALPFRRRSGKSKGE</sequence>
<feature type="domain" description="GTPase-associated protein 1 N-terminal" evidence="1">
    <location>
        <begin position="16"/>
        <end position="151"/>
    </location>
</feature>
<dbReference type="InterPro" id="IPR049532">
    <property type="entry name" value="GAP1-like_C"/>
</dbReference>
<comment type="caution">
    <text evidence="4">The sequence shown here is derived from an EMBL/GenBank/DDBJ whole genome shotgun (WGS) entry which is preliminary data.</text>
</comment>
<feature type="domain" description="GTPase-associated protein 1 middle" evidence="2">
    <location>
        <begin position="175"/>
        <end position="266"/>
    </location>
</feature>
<keyword evidence="5" id="KW-1185">Reference proteome</keyword>
<dbReference type="RefSeq" id="WP_071386702.1">
    <property type="nucleotide sequence ID" value="NZ_MLYO01000137.1"/>
</dbReference>
<gene>
    <name evidence="4" type="ORF">BIV23_44535</name>
</gene>